<dbReference type="AlphaFoldDB" id="A0A6P1TQ15"/>
<evidence type="ECO:0000256" key="1">
    <source>
        <dbReference type="ARBA" id="ARBA00004651"/>
    </source>
</evidence>
<keyword evidence="6 7" id="KW-0472">Membrane</keyword>
<dbReference type="PROSITE" id="PS50928">
    <property type="entry name" value="ABC_TM1"/>
    <property type="match status" value="1"/>
</dbReference>
<feature type="transmembrane region" description="Helical" evidence="7">
    <location>
        <begin position="158"/>
        <end position="176"/>
    </location>
</feature>
<comment type="subcellular location">
    <subcellularLocation>
        <location evidence="1 7">Cell membrane</location>
        <topology evidence="1 7">Multi-pass membrane protein</topology>
    </subcellularLocation>
</comment>
<dbReference type="InterPro" id="IPR035906">
    <property type="entry name" value="MetI-like_sf"/>
</dbReference>
<proteinExistence type="inferred from homology"/>
<evidence type="ECO:0000313" key="10">
    <source>
        <dbReference type="Proteomes" id="UP000464314"/>
    </source>
</evidence>
<feature type="transmembrane region" description="Helical" evidence="7">
    <location>
        <begin position="122"/>
        <end position="146"/>
    </location>
</feature>
<evidence type="ECO:0000256" key="3">
    <source>
        <dbReference type="ARBA" id="ARBA00022475"/>
    </source>
</evidence>
<feature type="transmembrane region" description="Helical" evidence="7">
    <location>
        <begin position="254"/>
        <end position="277"/>
    </location>
</feature>
<comment type="similarity">
    <text evidence="7">Belongs to the binding-protein-dependent transport system permease family.</text>
</comment>
<dbReference type="Pfam" id="PF00528">
    <property type="entry name" value="BPD_transp_1"/>
    <property type="match status" value="1"/>
</dbReference>
<evidence type="ECO:0000259" key="8">
    <source>
        <dbReference type="PROSITE" id="PS50928"/>
    </source>
</evidence>
<organism evidence="9 10">
    <name type="scientific">Anaerocolumna sedimenticola</name>
    <dbReference type="NCBI Taxonomy" id="2696063"/>
    <lineage>
        <taxon>Bacteria</taxon>
        <taxon>Bacillati</taxon>
        <taxon>Bacillota</taxon>
        <taxon>Clostridia</taxon>
        <taxon>Lachnospirales</taxon>
        <taxon>Lachnospiraceae</taxon>
        <taxon>Anaerocolumna</taxon>
    </lineage>
</organism>
<evidence type="ECO:0000313" key="9">
    <source>
        <dbReference type="EMBL" id="QHQ63074.1"/>
    </source>
</evidence>
<keyword evidence="3" id="KW-1003">Cell membrane</keyword>
<dbReference type="GO" id="GO:0055085">
    <property type="term" value="P:transmembrane transport"/>
    <property type="evidence" value="ECO:0007669"/>
    <property type="project" value="InterPro"/>
</dbReference>
<keyword evidence="4 7" id="KW-0812">Transmembrane</keyword>
<name>A0A6P1TQ15_9FIRM</name>
<keyword evidence="5 7" id="KW-1133">Transmembrane helix</keyword>
<protein>
    <submittedName>
        <fullName evidence="9">ABC transporter permease subunit</fullName>
    </submittedName>
</protein>
<accession>A0A6P1TQ15</accession>
<evidence type="ECO:0000256" key="7">
    <source>
        <dbReference type="RuleBase" id="RU363032"/>
    </source>
</evidence>
<evidence type="ECO:0000256" key="2">
    <source>
        <dbReference type="ARBA" id="ARBA00022448"/>
    </source>
</evidence>
<dbReference type="Proteomes" id="UP000464314">
    <property type="component" value="Chromosome"/>
</dbReference>
<dbReference type="KEGG" id="anr:Ana3638_21740"/>
<sequence>MCRRPNSGVSAAWRVFMNSKKLVTGTIKTLLNILIILIFFVPFYWMALTAIKSLGETLIFPPTFFVKSPHFENFINAYRAIPFLKFTINSLIVTGGTLLFQFVTVIPAAYAFARYQFRFKNFLFGVTLATMMIPGQLVFLPIFLLFSKWGLINSFWSLILPSASSAFGIFMLRQTFKQVPEELMEAARLDKSSEAKIIFKIMLPIAKPTVVTLGLLNFIGTWNDYFWPLVMTTNDSVRTLPVGIVSLRMVESGISYHTVMAGNVILIIPILLVYLLAQGQIIKAFTYMGEK</sequence>
<keyword evidence="2 7" id="KW-0813">Transport</keyword>
<dbReference type="Gene3D" id="1.10.3720.10">
    <property type="entry name" value="MetI-like"/>
    <property type="match status" value="1"/>
</dbReference>
<evidence type="ECO:0000256" key="6">
    <source>
        <dbReference type="ARBA" id="ARBA00023136"/>
    </source>
</evidence>
<dbReference type="GO" id="GO:0005886">
    <property type="term" value="C:plasma membrane"/>
    <property type="evidence" value="ECO:0007669"/>
    <property type="project" value="UniProtKB-SubCell"/>
</dbReference>
<feature type="transmembrane region" description="Helical" evidence="7">
    <location>
        <begin position="88"/>
        <end position="110"/>
    </location>
</feature>
<feature type="transmembrane region" description="Helical" evidence="7">
    <location>
        <begin position="30"/>
        <end position="51"/>
    </location>
</feature>
<dbReference type="PANTHER" id="PTHR43744:SF12">
    <property type="entry name" value="ABC TRANSPORTER PERMEASE PROTEIN MG189-RELATED"/>
    <property type="match status" value="1"/>
</dbReference>
<dbReference type="EMBL" id="CP048000">
    <property type="protein sequence ID" value="QHQ63074.1"/>
    <property type="molecule type" value="Genomic_DNA"/>
</dbReference>
<dbReference type="SUPFAM" id="SSF161098">
    <property type="entry name" value="MetI-like"/>
    <property type="match status" value="1"/>
</dbReference>
<feature type="domain" description="ABC transmembrane type-1" evidence="8">
    <location>
        <begin position="87"/>
        <end position="277"/>
    </location>
</feature>
<dbReference type="InterPro" id="IPR000515">
    <property type="entry name" value="MetI-like"/>
</dbReference>
<dbReference type="PANTHER" id="PTHR43744">
    <property type="entry name" value="ABC TRANSPORTER PERMEASE PROTEIN MG189-RELATED-RELATED"/>
    <property type="match status" value="1"/>
</dbReference>
<dbReference type="CDD" id="cd06261">
    <property type="entry name" value="TM_PBP2"/>
    <property type="match status" value="1"/>
</dbReference>
<gene>
    <name evidence="9" type="ORF">Ana3638_21740</name>
</gene>
<keyword evidence="10" id="KW-1185">Reference proteome</keyword>
<evidence type="ECO:0000256" key="4">
    <source>
        <dbReference type="ARBA" id="ARBA00022692"/>
    </source>
</evidence>
<reference evidence="9 10" key="1">
    <citation type="submission" date="2020-01" db="EMBL/GenBank/DDBJ databases">
        <title>Genome analysis of Anaerocolumna sp. CBA3638.</title>
        <authorList>
            <person name="Kim J."/>
            <person name="Roh S.W."/>
        </authorList>
    </citation>
    <scope>NUCLEOTIDE SEQUENCE [LARGE SCALE GENOMIC DNA]</scope>
    <source>
        <strain evidence="9 10">CBA3638</strain>
    </source>
</reference>
<feature type="transmembrane region" description="Helical" evidence="7">
    <location>
        <begin position="197"/>
        <end position="219"/>
    </location>
</feature>
<evidence type="ECO:0000256" key="5">
    <source>
        <dbReference type="ARBA" id="ARBA00022989"/>
    </source>
</evidence>